<accession>A0A8D1XL22</accession>
<evidence type="ECO:0000256" key="7">
    <source>
        <dbReference type="ARBA" id="ARBA00022553"/>
    </source>
</evidence>
<evidence type="ECO:0000313" key="22">
    <source>
        <dbReference type="Proteomes" id="UP000694725"/>
    </source>
</evidence>
<dbReference type="GO" id="GO:0030145">
    <property type="term" value="F:manganese ion binding"/>
    <property type="evidence" value="ECO:0007669"/>
    <property type="project" value="InterPro"/>
</dbReference>
<dbReference type="PANTHER" id="PTHR23114:SF17">
    <property type="entry name" value="M7GPPPN-MRNA HYDROLASE"/>
    <property type="match status" value="1"/>
</dbReference>
<dbReference type="PROSITE" id="PS00893">
    <property type="entry name" value="NUDIX_BOX"/>
    <property type="match status" value="1"/>
</dbReference>
<feature type="region of interest" description="Disordered" evidence="19">
    <location>
        <begin position="248"/>
        <end position="269"/>
    </location>
</feature>
<sequence>METKRVEIPGSVLDDLCSRFILHIPSEERDNAIRVCFQIELAHWFYLDFYMQNTPGLPQCGIRDFAKAVFNHCPFLLPQGEDVEKILDEWKEYKMGVPTYGAIILDETLENVLLVQGYLAKSGWGFPKGKVNKEEAPHDCAAREVFEETGFDIKDYICKDDYIELRINDQLARLYIIPGIPKDTKFNPKTRREIRNIEWFSIEKLPCHRNDMTPKSKLGLAPNKFFMAIPFIRPLRDWLSRRFGDSSDSDNGFSSAGSTPAKPTVEKLSRTKYRHSQQLFPEGSPGDQWVKHRQPLQQKPYNNNHSEMSDLLKVKNQSMRGNGRKQYQDSPNQKRRTNGAHSQPAKQQNPLMKCEKKLHPRKLQDTFEADAAYDLPCSGEDQLLEHAEGQSVACNGHWSQISRNPSLGIHSTATPWIIWSHSYTIIQGQAAIMSCLDNHGTLLIWFLSFTFIPCSLVSTERLEELFSMTDHIIDLYLE</sequence>
<evidence type="ECO:0000313" key="21">
    <source>
        <dbReference type="Ensembl" id="ENSSSCP00065007717.1"/>
    </source>
</evidence>
<evidence type="ECO:0000256" key="14">
    <source>
        <dbReference type="ARBA" id="ARBA00026102"/>
    </source>
</evidence>
<dbReference type="InterPro" id="IPR036189">
    <property type="entry name" value="DCP2_BoxA_sf"/>
</dbReference>
<keyword evidence="6" id="KW-0963">Cytoplasm</keyword>
<feature type="compositionally biased region" description="Polar residues" evidence="19">
    <location>
        <begin position="339"/>
        <end position="350"/>
    </location>
</feature>
<keyword evidence="11" id="KW-0866">Nonsense-mediated mRNA decay</keyword>
<dbReference type="Gene3D" id="3.90.79.10">
    <property type="entry name" value="Nucleoside Triphosphate Pyrophosphohydrolase"/>
    <property type="match status" value="1"/>
</dbReference>
<organism evidence="21 22">
    <name type="scientific">Sus scrofa</name>
    <name type="common">Pig</name>
    <dbReference type="NCBI Taxonomy" id="9823"/>
    <lineage>
        <taxon>Eukaryota</taxon>
        <taxon>Metazoa</taxon>
        <taxon>Chordata</taxon>
        <taxon>Craniata</taxon>
        <taxon>Vertebrata</taxon>
        <taxon>Euteleostomi</taxon>
        <taxon>Mammalia</taxon>
        <taxon>Eutheria</taxon>
        <taxon>Laurasiatheria</taxon>
        <taxon>Artiodactyla</taxon>
        <taxon>Suina</taxon>
        <taxon>Suidae</taxon>
        <taxon>Sus</taxon>
    </lineage>
</organism>
<evidence type="ECO:0000256" key="15">
    <source>
        <dbReference type="ARBA" id="ARBA00047661"/>
    </source>
</evidence>
<dbReference type="Proteomes" id="UP000694571">
    <property type="component" value="Unplaced"/>
</dbReference>
<feature type="compositionally biased region" description="Low complexity" evidence="19">
    <location>
        <begin position="249"/>
        <end position="258"/>
    </location>
</feature>
<evidence type="ECO:0000256" key="17">
    <source>
        <dbReference type="ARBA" id="ARBA00068566"/>
    </source>
</evidence>
<keyword evidence="13" id="KW-0539">Nucleus</keyword>
<dbReference type="InterPro" id="IPR020084">
    <property type="entry name" value="NUDIX_hydrolase_CS"/>
</dbReference>
<dbReference type="GO" id="GO:0003723">
    <property type="term" value="F:RNA binding"/>
    <property type="evidence" value="ECO:0007669"/>
    <property type="project" value="UniProtKB-KW"/>
</dbReference>
<evidence type="ECO:0000256" key="18">
    <source>
        <dbReference type="ARBA" id="ARBA00078183"/>
    </source>
</evidence>
<dbReference type="SMART" id="SM01125">
    <property type="entry name" value="DCP2"/>
    <property type="match status" value="1"/>
</dbReference>
<dbReference type="AlphaFoldDB" id="A0A8D1XL22"/>
<evidence type="ECO:0000256" key="10">
    <source>
        <dbReference type="ARBA" id="ARBA00022884"/>
    </source>
</evidence>
<dbReference type="SUPFAM" id="SSF140586">
    <property type="entry name" value="Dcp2 domain-like"/>
    <property type="match status" value="1"/>
</dbReference>
<dbReference type="Proteomes" id="UP000694722">
    <property type="component" value="Unplaced"/>
</dbReference>
<evidence type="ECO:0000256" key="2">
    <source>
        <dbReference type="ARBA" id="ARBA00001946"/>
    </source>
</evidence>
<keyword evidence="12" id="KW-0464">Manganese</keyword>
<dbReference type="PANTHER" id="PTHR23114">
    <property type="entry name" value="M7GPPPN-MRNA HYDROLASE"/>
    <property type="match status" value="1"/>
</dbReference>
<dbReference type="GO" id="GO:0140933">
    <property type="term" value="F:5'-(N(7)-methylguanosine 5'-triphospho)-[mRNA] hydrolase activity"/>
    <property type="evidence" value="ECO:0007669"/>
    <property type="project" value="UniProtKB-EC"/>
</dbReference>
<dbReference type="Ensembl" id="ENSSSCT00065018894.1">
    <property type="protein sequence ID" value="ENSSSCP00065007717.1"/>
    <property type="gene ID" value="ENSSSCG00065014212.1"/>
</dbReference>
<gene>
    <name evidence="21" type="primary">DCP2</name>
</gene>
<evidence type="ECO:0000256" key="12">
    <source>
        <dbReference type="ARBA" id="ARBA00023211"/>
    </source>
</evidence>
<dbReference type="GO" id="GO:0000184">
    <property type="term" value="P:nuclear-transcribed mRNA catabolic process, nonsense-mediated decay"/>
    <property type="evidence" value="ECO:0007669"/>
    <property type="project" value="UniProtKB-KW"/>
</dbReference>
<dbReference type="FunFam" id="1.10.10.1050:FF:000001">
    <property type="entry name" value="M7GpppN-mRNA hydrolase isoform 2"/>
    <property type="match status" value="1"/>
</dbReference>
<dbReference type="Ensembl" id="ENSSSCT00060027661.1">
    <property type="protein sequence ID" value="ENSSSCP00060011828.1"/>
    <property type="gene ID" value="ENSSSCG00060020428.1"/>
</dbReference>
<dbReference type="InterPro" id="IPR044099">
    <property type="entry name" value="Dcp2_NUDIX"/>
</dbReference>
<dbReference type="SUPFAM" id="SSF55811">
    <property type="entry name" value="Nudix"/>
    <property type="match status" value="1"/>
</dbReference>
<dbReference type="FunFam" id="3.90.79.10:FF:000003">
    <property type="entry name" value="M7GpppN-mRNA hydrolase isoform 2"/>
    <property type="match status" value="1"/>
</dbReference>
<keyword evidence="7" id="KW-0597">Phosphoprotein</keyword>
<keyword evidence="9" id="KW-0378">Hydrolase</keyword>
<comment type="cofactor">
    <cofactor evidence="1">
        <name>Mn(2+)</name>
        <dbReference type="ChEBI" id="CHEBI:29035"/>
    </cofactor>
</comment>
<dbReference type="Ensembl" id="ENSSSCT00040095458.1">
    <property type="protein sequence ID" value="ENSSSCP00040042299.1"/>
    <property type="gene ID" value="ENSSSCG00040069675.1"/>
</dbReference>
<dbReference type="InterPro" id="IPR000086">
    <property type="entry name" value="NUDIX_hydrolase_dom"/>
</dbReference>
<dbReference type="Proteomes" id="UP000694726">
    <property type="component" value="Unplaced"/>
</dbReference>
<comment type="function">
    <text evidence="16">Decapping metalloenzyme that catalyzes the cleavage of the cap structure on mRNAs. Removes the 7-methyl guanine cap structure from mRNA molecules, yielding a 5'-phosphorylated mRNA fragment and 7m-GDP. Necessary for the degradation of mRNAs, both in normal mRNA turnover and in nonsense-mediated mRNA decay. Plays a role in replication-dependent histone mRNA degradation. Has higher activity towards mRNAs that lack a poly(A) tail. Has no activity towards a cap structure lacking an RNA moiety. The presence of a N(6)-methyladenosine methylation at the second transcribed position of mRNAs (N(6),2'-O-dimethyladenosine cap; m6A(m)) provides resistance to DCP2-mediated decapping. Blocks autophagy in nutrient-rich conditions by repressing the expression of ATG-related genes through degradation of their transcripts.</text>
</comment>
<dbReference type="Ensembl" id="ENSSSCT00050082981.1">
    <property type="protein sequence ID" value="ENSSSCP00050035616.1"/>
    <property type="gene ID" value="ENSSSCG00050060901.1"/>
</dbReference>
<dbReference type="Pfam" id="PF05026">
    <property type="entry name" value="DCP2"/>
    <property type="match status" value="1"/>
</dbReference>
<evidence type="ECO:0000256" key="19">
    <source>
        <dbReference type="SAM" id="MobiDB-lite"/>
    </source>
</evidence>
<dbReference type="EC" id="3.6.1.62" evidence="14"/>
<keyword evidence="10" id="KW-0694">RNA-binding</keyword>
<dbReference type="GO" id="GO:0005634">
    <property type="term" value="C:nucleus"/>
    <property type="evidence" value="ECO:0007669"/>
    <property type="project" value="UniProtKB-SubCell"/>
</dbReference>
<dbReference type="CDD" id="cd03672">
    <property type="entry name" value="NUDIX_Dcp2p_Nudt20"/>
    <property type="match status" value="1"/>
</dbReference>
<dbReference type="Proteomes" id="UP000694725">
    <property type="component" value="Unplaced"/>
</dbReference>
<dbReference type="PROSITE" id="PS51462">
    <property type="entry name" value="NUDIX"/>
    <property type="match status" value="1"/>
</dbReference>
<feature type="region of interest" description="Disordered" evidence="19">
    <location>
        <begin position="317"/>
        <end position="350"/>
    </location>
</feature>
<evidence type="ECO:0000256" key="16">
    <source>
        <dbReference type="ARBA" id="ARBA00060003"/>
    </source>
</evidence>
<dbReference type="Pfam" id="PF00293">
    <property type="entry name" value="NUDIX"/>
    <property type="match status" value="1"/>
</dbReference>
<protein>
    <recommendedName>
        <fullName evidence="17">m7GpppN-mRNA hydrolase</fullName>
        <ecNumber evidence="14">3.6.1.62</ecNumber>
    </recommendedName>
    <alternativeName>
        <fullName evidence="18">mRNA-decapping enzyme 2</fullName>
    </alternativeName>
</protein>
<dbReference type="InterPro" id="IPR007722">
    <property type="entry name" value="DCP2_BoxA"/>
</dbReference>
<dbReference type="Ensembl" id="ENSSSCT00015102582.1">
    <property type="protein sequence ID" value="ENSSSCP00015042629.1"/>
    <property type="gene ID" value="ENSSSCG00015076104.1"/>
</dbReference>
<evidence type="ECO:0000256" key="11">
    <source>
        <dbReference type="ARBA" id="ARBA00023161"/>
    </source>
</evidence>
<reference evidence="21" key="1">
    <citation type="submission" date="2025-05" db="UniProtKB">
        <authorList>
            <consortium name="Ensembl"/>
        </authorList>
    </citation>
    <scope>IDENTIFICATION</scope>
</reference>
<dbReference type="InterPro" id="IPR015797">
    <property type="entry name" value="NUDIX_hydrolase-like_dom_sf"/>
</dbReference>
<evidence type="ECO:0000256" key="3">
    <source>
        <dbReference type="ARBA" id="ARBA00004123"/>
    </source>
</evidence>
<dbReference type="Proteomes" id="UP000694723">
    <property type="component" value="Unplaced"/>
</dbReference>
<comment type="similarity">
    <text evidence="5">Belongs to the Nudix hydrolase family. DCP2 subfamily.</text>
</comment>
<evidence type="ECO:0000259" key="20">
    <source>
        <dbReference type="PROSITE" id="PS51462"/>
    </source>
</evidence>
<evidence type="ECO:0000256" key="8">
    <source>
        <dbReference type="ARBA" id="ARBA00022723"/>
    </source>
</evidence>
<dbReference type="GO" id="GO:0000290">
    <property type="term" value="P:deadenylation-dependent decapping of nuclear-transcribed mRNA"/>
    <property type="evidence" value="ECO:0007669"/>
    <property type="project" value="InterPro"/>
</dbReference>
<evidence type="ECO:0000256" key="9">
    <source>
        <dbReference type="ARBA" id="ARBA00022801"/>
    </source>
</evidence>
<name>A0A8D1XL22_PIG</name>
<comment type="cofactor">
    <cofactor evidence="2">
        <name>Mg(2+)</name>
        <dbReference type="ChEBI" id="CHEBI:18420"/>
    </cofactor>
</comment>
<keyword evidence="8" id="KW-0479">Metal-binding</keyword>
<dbReference type="Gene3D" id="1.10.10.1050">
    <property type="entry name" value="Dcp2, box A domain"/>
    <property type="match status" value="1"/>
</dbReference>
<evidence type="ECO:0000256" key="13">
    <source>
        <dbReference type="ARBA" id="ARBA00023242"/>
    </source>
</evidence>
<dbReference type="GO" id="GO:0000932">
    <property type="term" value="C:P-body"/>
    <property type="evidence" value="ECO:0007669"/>
    <property type="project" value="UniProtKB-SubCell"/>
</dbReference>
<feature type="domain" description="Nudix hydrolase" evidence="20">
    <location>
        <begin position="95"/>
        <end position="226"/>
    </location>
</feature>
<proteinExistence type="inferred from homology"/>
<evidence type="ECO:0000256" key="4">
    <source>
        <dbReference type="ARBA" id="ARBA00004201"/>
    </source>
</evidence>
<evidence type="ECO:0000256" key="6">
    <source>
        <dbReference type="ARBA" id="ARBA00022490"/>
    </source>
</evidence>
<evidence type="ECO:0000256" key="1">
    <source>
        <dbReference type="ARBA" id="ARBA00001936"/>
    </source>
</evidence>
<evidence type="ECO:0000256" key="5">
    <source>
        <dbReference type="ARBA" id="ARBA00005279"/>
    </source>
</evidence>
<comment type="subcellular location">
    <subcellularLocation>
        <location evidence="4">Cytoplasm</location>
        <location evidence="4">P-body</location>
    </subcellularLocation>
    <subcellularLocation>
        <location evidence="3">Nucleus</location>
    </subcellularLocation>
</comment>
<comment type="catalytic activity">
    <reaction evidence="15">
        <text>a 5'-end (N(7)-methyl 5'-triphosphoguanosine)-ribonucleoside in mRNA + H2O = N(7)-methyl-GDP + a 5'-end phospho-ribonucleoside in mRNA + 2 H(+)</text>
        <dbReference type="Rhea" id="RHEA:67484"/>
        <dbReference type="Rhea" id="RHEA-COMP:15692"/>
        <dbReference type="Rhea" id="RHEA-COMP:17167"/>
        <dbReference type="ChEBI" id="CHEBI:15377"/>
        <dbReference type="ChEBI" id="CHEBI:15378"/>
        <dbReference type="ChEBI" id="CHEBI:63714"/>
        <dbReference type="ChEBI" id="CHEBI:138282"/>
        <dbReference type="ChEBI" id="CHEBI:156461"/>
        <dbReference type="EC" id="3.6.1.62"/>
    </reaction>
    <physiologicalReaction direction="left-to-right" evidence="15">
        <dbReference type="Rhea" id="RHEA:67485"/>
    </physiologicalReaction>
</comment>